<evidence type="ECO:0000313" key="2">
    <source>
        <dbReference type="EMBL" id="KAK3596477.1"/>
    </source>
</evidence>
<organism evidence="2 3">
    <name type="scientific">Potamilus streckersoni</name>
    <dbReference type="NCBI Taxonomy" id="2493646"/>
    <lineage>
        <taxon>Eukaryota</taxon>
        <taxon>Metazoa</taxon>
        <taxon>Spiralia</taxon>
        <taxon>Lophotrochozoa</taxon>
        <taxon>Mollusca</taxon>
        <taxon>Bivalvia</taxon>
        <taxon>Autobranchia</taxon>
        <taxon>Heteroconchia</taxon>
        <taxon>Palaeoheterodonta</taxon>
        <taxon>Unionida</taxon>
        <taxon>Unionoidea</taxon>
        <taxon>Unionidae</taxon>
        <taxon>Ambleminae</taxon>
        <taxon>Lampsilini</taxon>
        <taxon>Potamilus</taxon>
    </lineage>
</organism>
<gene>
    <name evidence="2" type="ORF">CHS0354_000947</name>
</gene>
<proteinExistence type="predicted"/>
<feature type="region of interest" description="Disordered" evidence="1">
    <location>
        <begin position="157"/>
        <end position="187"/>
    </location>
</feature>
<feature type="compositionally biased region" description="Polar residues" evidence="1">
    <location>
        <begin position="178"/>
        <end position="187"/>
    </location>
</feature>
<reference evidence="2" key="2">
    <citation type="journal article" date="2021" name="Genome Biol. Evol.">
        <title>Developing a high-quality reference genome for a parasitic bivalve with doubly uniparental inheritance (Bivalvia: Unionida).</title>
        <authorList>
            <person name="Smith C.H."/>
        </authorList>
    </citation>
    <scope>NUCLEOTIDE SEQUENCE</scope>
    <source>
        <strain evidence="2">CHS0354</strain>
        <tissue evidence="2">Mantle</tissue>
    </source>
</reference>
<dbReference type="AlphaFoldDB" id="A0AAE0W0Z6"/>
<accession>A0AAE0W0Z6</accession>
<reference evidence="2" key="3">
    <citation type="submission" date="2023-05" db="EMBL/GenBank/DDBJ databases">
        <authorList>
            <person name="Smith C.H."/>
        </authorList>
    </citation>
    <scope>NUCLEOTIDE SEQUENCE</scope>
    <source>
        <strain evidence="2">CHS0354</strain>
        <tissue evidence="2">Mantle</tissue>
    </source>
</reference>
<sequence>MKRENEIVVLDIQTRLELTGTEFEPRLELTGTEFEPRLELTGTEFEPRLELTGTEFELRLELTGTEFEPRLELTGTEFELRLELTGTEFEPRLEFTGKDVIGVSDLKIERPNSLCSLGSLDEDTDFCETTQCTQSPLYHLHLDHPLHTSFHQYSPLQHPTLHHRPLNSKRSPFPPLSPQSTSLRSPL</sequence>
<dbReference type="EMBL" id="JAEAOA010000097">
    <property type="protein sequence ID" value="KAK3596477.1"/>
    <property type="molecule type" value="Genomic_DNA"/>
</dbReference>
<dbReference type="Proteomes" id="UP001195483">
    <property type="component" value="Unassembled WGS sequence"/>
</dbReference>
<protein>
    <submittedName>
        <fullName evidence="2">Uncharacterized protein</fullName>
    </submittedName>
</protein>
<evidence type="ECO:0000256" key="1">
    <source>
        <dbReference type="SAM" id="MobiDB-lite"/>
    </source>
</evidence>
<reference evidence="2" key="1">
    <citation type="journal article" date="2021" name="Genome Biol. Evol.">
        <title>A High-Quality Reference Genome for a Parasitic Bivalve with Doubly Uniparental Inheritance (Bivalvia: Unionida).</title>
        <authorList>
            <person name="Smith C.H."/>
        </authorList>
    </citation>
    <scope>NUCLEOTIDE SEQUENCE</scope>
    <source>
        <strain evidence="2">CHS0354</strain>
    </source>
</reference>
<keyword evidence="3" id="KW-1185">Reference proteome</keyword>
<evidence type="ECO:0000313" key="3">
    <source>
        <dbReference type="Proteomes" id="UP001195483"/>
    </source>
</evidence>
<comment type="caution">
    <text evidence="2">The sequence shown here is derived from an EMBL/GenBank/DDBJ whole genome shotgun (WGS) entry which is preliminary data.</text>
</comment>
<name>A0AAE0W0Z6_9BIVA</name>